<feature type="transmembrane region" description="Helical" evidence="1">
    <location>
        <begin position="121"/>
        <end position="145"/>
    </location>
</feature>
<dbReference type="PANTHER" id="PTHR34262">
    <property type="entry name" value="TRANSMEMBRANE PROTEIN 220"/>
    <property type="match status" value="1"/>
</dbReference>
<evidence type="ECO:0000256" key="1">
    <source>
        <dbReference type="SAM" id="Phobius"/>
    </source>
</evidence>
<proteinExistence type="predicted"/>
<feature type="transmembrane region" description="Helical" evidence="1">
    <location>
        <begin position="70"/>
        <end position="91"/>
    </location>
</feature>
<accession>A0A3P8WX08</accession>
<keyword evidence="1" id="KW-0812">Transmembrane</keyword>
<reference evidence="2 3" key="1">
    <citation type="journal article" date="2014" name="Nat. Genet.">
        <title>Whole-genome sequence of a flatfish provides insights into ZW sex chromosome evolution and adaptation to a benthic lifestyle.</title>
        <authorList>
            <person name="Chen S."/>
            <person name="Zhang G."/>
            <person name="Shao C."/>
            <person name="Huang Q."/>
            <person name="Liu G."/>
            <person name="Zhang P."/>
            <person name="Song W."/>
            <person name="An N."/>
            <person name="Chalopin D."/>
            <person name="Volff J.N."/>
            <person name="Hong Y."/>
            <person name="Li Q."/>
            <person name="Sha Z."/>
            <person name="Zhou H."/>
            <person name="Xie M."/>
            <person name="Yu Q."/>
            <person name="Liu Y."/>
            <person name="Xiang H."/>
            <person name="Wang N."/>
            <person name="Wu K."/>
            <person name="Yang C."/>
            <person name="Zhou Q."/>
            <person name="Liao X."/>
            <person name="Yang L."/>
            <person name="Hu Q."/>
            <person name="Zhang J."/>
            <person name="Meng L."/>
            <person name="Jin L."/>
            <person name="Tian Y."/>
            <person name="Lian J."/>
            <person name="Yang J."/>
            <person name="Miao G."/>
            <person name="Liu S."/>
            <person name="Liang Z."/>
            <person name="Yan F."/>
            <person name="Li Y."/>
            <person name="Sun B."/>
            <person name="Zhang H."/>
            <person name="Zhang J."/>
            <person name="Zhu Y."/>
            <person name="Du M."/>
            <person name="Zhao Y."/>
            <person name="Schartl M."/>
            <person name="Tang Q."/>
            <person name="Wang J."/>
        </authorList>
    </citation>
    <scope>NUCLEOTIDE SEQUENCE</scope>
</reference>
<keyword evidence="1" id="KW-0472">Membrane</keyword>
<feature type="transmembrane region" description="Helical" evidence="1">
    <location>
        <begin position="97"/>
        <end position="114"/>
    </location>
</feature>
<feature type="transmembrane region" description="Helical" evidence="1">
    <location>
        <begin position="40"/>
        <end position="58"/>
    </location>
</feature>
<organism evidence="2 3">
    <name type="scientific">Cynoglossus semilaevis</name>
    <name type="common">Tongue sole</name>
    <dbReference type="NCBI Taxonomy" id="244447"/>
    <lineage>
        <taxon>Eukaryota</taxon>
        <taxon>Metazoa</taxon>
        <taxon>Chordata</taxon>
        <taxon>Craniata</taxon>
        <taxon>Vertebrata</taxon>
        <taxon>Euteleostomi</taxon>
        <taxon>Actinopterygii</taxon>
        <taxon>Neopterygii</taxon>
        <taxon>Teleostei</taxon>
        <taxon>Neoteleostei</taxon>
        <taxon>Acanthomorphata</taxon>
        <taxon>Carangaria</taxon>
        <taxon>Pleuronectiformes</taxon>
        <taxon>Pleuronectoidei</taxon>
        <taxon>Cynoglossidae</taxon>
        <taxon>Cynoglossinae</taxon>
        <taxon>Cynoglossus</taxon>
    </lineage>
</organism>
<dbReference type="FunCoup" id="A0A3P8WX08">
    <property type="interactions" value="435"/>
</dbReference>
<dbReference type="Proteomes" id="UP000265120">
    <property type="component" value="Chromosome 17"/>
</dbReference>
<sequence>MGEVGKMQTWLVFIWRLCNIFMSLFFALATYVQINDPDAGLWMLGYGVPAVLCALIGWKPHVTESLVWRRVADLHVLISSAVIARLCWILYTEQITHTFQECSGLTLTVIWLLLSRNTGRALVGIPTVLTAAAITVFPFVAWIYYYVNKELRSNWPAHCTTVI</sequence>
<reference evidence="2" key="3">
    <citation type="submission" date="2025-09" db="UniProtKB">
        <authorList>
            <consortium name="Ensembl"/>
        </authorList>
    </citation>
    <scope>IDENTIFICATION</scope>
</reference>
<keyword evidence="3" id="KW-1185">Reference proteome</keyword>
<dbReference type="PANTHER" id="PTHR34262:SF1">
    <property type="entry name" value="TRANSMEMBRANE PROTEIN 220"/>
    <property type="match status" value="1"/>
</dbReference>
<name>A0A3P8WX08_CYNSE</name>
<protein>
    <submittedName>
        <fullName evidence="2">Transmembrane protein 220</fullName>
    </submittedName>
</protein>
<dbReference type="Ensembl" id="ENSCSET00000032334.1">
    <property type="protein sequence ID" value="ENSCSEP00000031923.1"/>
    <property type="gene ID" value="ENSCSEG00000020476.1"/>
</dbReference>
<evidence type="ECO:0000313" key="3">
    <source>
        <dbReference type="Proteomes" id="UP000265120"/>
    </source>
</evidence>
<dbReference type="OMA" id="WAPALWR"/>
<reference evidence="2" key="2">
    <citation type="submission" date="2025-08" db="UniProtKB">
        <authorList>
            <consortium name="Ensembl"/>
        </authorList>
    </citation>
    <scope>IDENTIFICATION</scope>
</reference>
<dbReference type="GeneTree" id="ENSGT00940000168279"/>
<dbReference type="Pfam" id="PF15071">
    <property type="entry name" value="TMEM220"/>
    <property type="match status" value="1"/>
</dbReference>
<evidence type="ECO:0000313" key="2">
    <source>
        <dbReference type="Ensembl" id="ENSCSEP00000031923.1"/>
    </source>
</evidence>
<keyword evidence="1" id="KW-1133">Transmembrane helix</keyword>
<feature type="transmembrane region" description="Helical" evidence="1">
    <location>
        <begin position="12"/>
        <end position="34"/>
    </location>
</feature>
<dbReference type="AlphaFoldDB" id="A0A3P8WX08"/>
<dbReference type="InParanoid" id="A0A3P8WX08"/>
<dbReference type="InterPro" id="IPR029377">
    <property type="entry name" value="TMEM220"/>
</dbReference>